<dbReference type="PANTHER" id="PTHR40572:SF1">
    <property type="entry name" value="PROTEIN BAX"/>
    <property type="match status" value="1"/>
</dbReference>
<keyword evidence="5" id="KW-1185">Reference proteome</keyword>
<dbReference type="RefSeq" id="WP_169625367.1">
    <property type="nucleotide sequence ID" value="NZ_JABBNT010000003.1"/>
</dbReference>
<protein>
    <recommendedName>
        <fullName evidence="3">Mannosyl-glycoprotein endo-beta-N-acetylglucosamidase-like domain-containing protein</fullName>
    </recommendedName>
</protein>
<evidence type="ECO:0000256" key="2">
    <source>
        <dbReference type="SAM" id="Phobius"/>
    </source>
</evidence>
<keyword evidence="2" id="KW-0472">Membrane</keyword>
<evidence type="ECO:0000313" key="4">
    <source>
        <dbReference type="EMBL" id="NMM44989.1"/>
    </source>
</evidence>
<sequence>MTDAAMNNDFPARREPPTRTRGSGNWLALFAMGFAAGIGSVVALTSLNGQGSLTDYLRSDRVEDPIYPIARIPIAMLPSDLGVPPDLADRPDLRTDAFQKQSTGRGARTGNATTVASLESEFANLDYRLADVRARAEDVPRLVPTAVPGDLEDIQEVGRRKAVFFKMVLPLVLIANEQLEADRARIDRIRSEIQAGTDIRGEDRSWIDRQFKRYKVEAGQYDALLRRVDIVPPSLALAQAAIESGWGTSRFAREGNALFGQWVWGDDADGIVPEKRQDGLTHKIKAFDNPLQAVQAYIKNLNTHRAYRHFREIRANLRVQGTAMNGMTLAEGLESYSEKGRAYIDLLRNIIAVNDLRPLDRAKLRSGGTA</sequence>
<evidence type="ECO:0000313" key="5">
    <source>
        <dbReference type="Proteomes" id="UP000539372"/>
    </source>
</evidence>
<reference evidence="4 5" key="1">
    <citation type="submission" date="2020-04" db="EMBL/GenBank/DDBJ databases">
        <title>Rhodospirillaceae bacterium KN72 isolated from deep sea.</title>
        <authorList>
            <person name="Zhang D.-C."/>
        </authorList>
    </citation>
    <scope>NUCLEOTIDE SEQUENCE [LARGE SCALE GENOMIC DNA]</scope>
    <source>
        <strain evidence="4 5">KN72</strain>
    </source>
</reference>
<feature type="transmembrane region" description="Helical" evidence="2">
    <location>
        <begin position="26"/>
        <end position="47"/>
    </location>
</feature>
<evidence type="ECO:0000259" key="3">
    <source>
        <dbReference type="Pfam" id="PF01832"/>
    </source>
</evidence>
<dbReference type="AlphaFoldDB" id="A0A7Y0E0H9"/>
<name>A0A7Y0E0H9_9PROT</name>
<organism evidence="4 5">
    <name type="scientific">Pacificispira spongiicola</name>
    <dbReference type="NCBI Taxonomy" id="2729598"/>
    <lineage>
        <taxon>Bacteria</taxon>
        <taxon>Pseudomonadati</taxon>
        <taxon>Pseudomonadota</taxon>
        <taxon>Alphaproteobacteria</taxon>
        <taxon>Rhodospirillales</taxon>
        <taxon>Rhodospirillaceae</taxon>
        <taxon>Pacificispira</taxon>
    </lineage>
</organism>
<gene>
    <name evidence="4" type="ORF">HH303_10905</name>
</gene>
<evidence type="ECO:0000256" key="1">
    <source>
        <dbReference type="SAM" id="MobiDB-lite"/>
    </source>
</evidence>
<feature type="domain" description="Mannosyl-glycoprotein endo-beta-N-acetylglucosamidase-like" evidence="3">
    <location>
        <begin position="221"/>
        <end position="351"/>
    </location>
</feature>
<dbReference type="InterPro" id="IPR002901">
    <property type="entry name" value="MGlyc_endo_b_GlcNAc-like_dom"/>
</dbReference>
<dbReference type="Pfam" id="PF01832">
    <property type="entry name" value="Glucosaminidase"/>
    <property type="match status" value="1"/>
</dbReference>
<accession>A0A7Y0E0H9</accession>
<dbReference type="InterPro" id="IPR053195">
    <property type="entry name" value="Bax-like"/>
</dbReference>
<dbReference type="Proteomes" id="UP000539372">
    <property type="component" value="Unassembled WGS sequence"/>
</dbReference>
<feature type="region of interest" description="Disordered" evidence="1">
    <location>
        <begin position="1"/>
        <end position="21"/>
    </location>
</feature>
<comment type="caution">
    <text evidence="4">The sequence shown here is derived from an EMBL/GenBank/DDBJ whole genome shotgun (WGS) entry which is preliminary data.</text>
</comment>
<dbReference type="Gene3D" id="1.10.530.10">
    <property type="match status" value="1"/>
</dbReference>
<dbReference type="PANTHER" id="PTHR40572">
    <property type="entry name" value="PROTEIN BAX"/>
    <property type="match status" value="1"/>
</dbReference>
<proteinExistence type="predicted"/>
<dbReference type="GO" id="GO:0004040">
    <property type="term" value="F:amidase activity"/>
    <property type="evidence" value="ECO:0007669"/>
    <property type="project" value="InterPro"/>
</dbReference>
<keyword evidence="2" id="KW-0812">Transmembrane</keyword>
<dbReference type="EMBL" id="JABBNT010000003">
    <property type="protein sequence ID" value="NMM44989.1"/>
    <property type="molecule type" value="Genomic_DNA"/>
</dbReference>
<keyword evidence="2" id="KW-1133">Transmembrane helix</keyword>